<dbReference type="InterPro" id="IPR025669">
    <property type="entry name" value="AAA_dom"/>
</dbReference>
<evidence type="ECO:0000313" key="2">
    <source>
        <dbReference type="EMBL" id="MBP2435467.1"/>
    </source>
</evidence>
<dbReference type="Pfam" id="PF13614">
    <property type="entry name" value="AAA_31"/>
    <property type="match status" value="1"/>
</dbReference>
<dbReference type="Proteomes" id="UP001519362">
    <property type="component" value="Unassembled WGS sequence"/>
</dbReference>
<name>A0ABS4ZE26_9MICO</name>
<dbReference type="Gene3D" id="3.40.50.300">
    <property type="entry name" value="P-loop containing nucleotide triphosphate hydrolases"/>
    <property type="match status" value="1"/>
</dbReference>
<proteinExistence type="predicted"/>
<accession>A0ABS4ZE26</accession>
<dbReference type="EMBL" id="JAGIOL010000001">
    <property type="protein sequence ID" value="MBP2435467.1"/>
    <property type="molecule type" value="Genomic_DNA"/>
</dbReference>
<gene>
    <name evidence="2" type="ORF">JOF34_000053</name>
</gene>
<organism evidence="2 3">
    <name type="scientific">Microbacterium amylolyticum</name>
    <dbReference type="NCBI Taxonomy" id="936337"/>
    <lineage>
        <taxon>Bacteria</taxon>
        <taxon>Bacillati</taxon>
        <taxon>Actinomycetota</taxon>
        <taxon>Actinomycetes</taxon>
        <taxon>Micrococcales</taxon>
        <taxon>Microbacteriaceae</taxon>
        <taxon>Microbacterium</taxon>
    </lineage>
</organism>
<evidence type="ECO:0000259" key="1">
    <source>
        <dbReference type="Pfam" id="PF13614"/>
    </source>
</evidence>
<dbReference type="PIRSF" id="PIRSF009320">
    <property type="entry name" value="Nuc_binding_HP_1000"/>
    <property type="match status" value="1"/>
</dbReference>
<dbReference type="SUPFAM" id="SSF52540">
    <property type="entry name" value="P-loop containing nucleoside triphosphate hydrolases"/>
    <property type="match status" value="1"/>
</dbReference>
<sequence>MPPHIITAYSTKGGVGKTTSAVNLAVLAAEEGNRVLLWDLDPQAAATWLLGVKQKLRGGAEAVILGEKSLERATRPTAVRNLEVLPADLSYRDLDVALDGHKRSSARLGRALEPLRDVYDVVILDTPPGVSLVAENAVRASDVVVTPLAPALLSLRSYDQVRAFIATQKTDARLVAFLNQVDRRKRSHRDAATELPARIEGMSDIVVPASVVVERMAERRAALQQFAPRSEAGRAFAALWHTVSRG</sequence>
<reference evidence="2 3" key="1">
    <citation type="submission" date="2021-03" db="EMBL/GenBank/DDBJ databases">
        <title>Sequencing the genomes of 1000 actinobacteria strains.</title>
        <authorList>
            <person name="Klenk H.-P."/>
        </authorList>
    </citation>
    <scope>NUCLEOTIDE SEQUENCE [LARGE SCALE GENOMIC DNA]</scope>
    <source>
        <strain evidence="2 3">DSM 24221</strain>
    </source>
</reference>
<keyword evidence="3" id="KW-1185">Reference proteome</keyword>
<dbReference type="PANTHER" id="PTHR13696:SF99">
    <property type="entry name" value="COBYRINIC ACID AC-DIAMIDE SYNTHASE"/>
    <property type="match status" value="1"/>
</dbReference>
<dbReference type="RefSeq" id="WP_165132719.1">
    <property type="nucleotide sequence ID" value="NZ_CP049253.1"/>
</dbReference>
<dbReference type="InterPro" id="IPR027417">
    <property type="entry name" value="P-loop_NTPase"/>
</dbReference>
<feature type="domain" description="AAA" evidence="1">
    <location>
        <begin position="5"/>
        <end position="168"/>
    </location>
</feature>
<dbReference type="PANTHER" id="PTHR13696">
    <property type="entry name" value="P-LOOP CONTAINING NUCLEOSIDE TRIPHOSPHATE HYDROLASE"/>
    <property type="match status" value="1"/>
</dbReference>
<protein>
    <submittedName>
        <fullName evidence="2">Cellulose biosynthesis protein BcsQ</fullName>
    </submittedName>
</protein>
<comment type="caution">
    <text evidence="2">The sequence shown here is derived from an EMBL/GenBank/DDBJ whole genome shotgun (WGS) entry which is preliminary data.</text>
</comment>
<dbReference type="CDD" id="cd02042">
    <property type="entry name" value="ParAB_family"/>
    <property type="match status" value="1"/>
</dbReference>
<dbReference type="InterPro" id="IPR050678">
    <property type="entry name" value="DNA_Partitioning_ATPase"/>
</dbReference>
<evidence type="ECO:0000313" key="3">
    <source>
        <dbReference type="Proteomes" id="UP001519362"/>
    </source>
</evidence>